<dbReference type="EMBL" id="CM042011">
    <property type="protein sequence ID" value="KAI3766899.1"/>
    <property type="molecule type" value="Genomic_DNA"/>
</dbReference>
<protein>
    <submittedName>
        <fullName evidence="1">Uncharacterized protein</fullName>
    </submittedName>
</protein>
<dbReference type="Proteomes" id="UP001055811">
    <property type="component" value="Linkage Group LG03"/>
</dbReference>
<name>A0ACB9F6H5_CICIN</name>
<gene>
    <name evidence="1" type="ORF">L2E82_16978</name>
</gene>
<evidence type="ECO:0000313" key="1">
    <source>
        <dbReference type="EMBL" id="KAI3766899.1"/>
    </source>
</evidence>
<proteinExistence type="predicted"/>
<organism evidence="1 2">
    <name type="scientific">Cichorium intybus</name>
    <name type="common">Chicory</name>
    <dbReference type="NCBI Taxonomy" id="13427"/>
    <lineage>
        <taxon>Eukaryota</taxon>
        <taxon>Viridiplantae</taxon>
        <taxon>Streptophyta</taxon>
        <taxon>Embryophyta</taxon>
        <taxon>Tracheophyta</taxon>
        <taxon>Spermatophyta</taxon>
        <taxon>Magnoliopsida</taxon>
        <taxon>eudicotyledons</taxon>
        <taxon>Gunneridae</taxon>
        <taxon>Pentapetalae</taxon>
        <taxon>asterids</taxon>
        <taxon>campanulids</taxon>
        <taxon>Asterales</taxon>
        <taxon>Asteraceae</taxon>
        <taxon>Cichorioideae</taxon>
        <taxon>Cichorieae</taxon>
        <taxon>Cichoriinae</taxon>
        <taxon>Cichorium</taxon>
    </lineage>
</organism>
<sequence length="122" mass="13460">MTSGKPHTNGLHQFDIKTGKVVTEWKFAKDGTDITMRDVTNDSKGAQMDPSGSTFLGLDDNRLCRCQMGHALARHVVHVIKVRTVSSAQNPSRSKVFAIFVIIFIAIDVVFFFNPLPTTPPS</sequence>
<comment type="caution">
    <text evidence="1">The sequence shown here is derived from an EMBL/GenBank/DDBJ whole genome shotgun (WGS) entry which is preliminary data.</text>
</comment>
<accession>A0ACB9F6H5</accession>
<reference evidence="2" key="1">
    <citation type="journal article" date="2022" name="Mol. Ecol. Resour.">
        <title>The genomes of chicory, endive, great burdock and yacon provide insights into Asteraceae palaeo-polyploidization history and plant inulin production.</title>
        <authorList>
            <person name="Fan W."/>
            <person name="Wang S."/>
            <person name="Wang H."/>
            <person name="Wang A."/>
            <person name="Jiang F."/>
            <person name="Liu H."/>
            <person name="Zhao H."/>
            <person name="Xu D."/>
            <person name="Zhang Y."/>
        </authorList>
    </citation>
    <scope>NUCLEOTIDE SEQUENCE [LARGE SCALE GENOMIC DNA]</scope>
    <source>
        <strain evidence="2">cv. Punajuju</strain>
    </source>
</reference>
<reference evidence="1 2" key="2">
    <citation type="journal article" date="2022" name="Mol. Ecol. Resour.">
        <title>The genomes of chicory, endive, great burdock and yacon provide insights into Asteraceae paleo-polyploidization history and plant inulin production.</title>
        <authorList>
            <person name="Fan W."/>
            <person name="Wang S."/>
            <person name="Wang H."/>
            <person name="Wang A."/>
            <person name="Jiang F."/>
            <person name="Liu H."/>
            <person name="Zhao H."/>
            <person name="Xu D."/>
            <person name="Zhang Y."/>
        </authorList>
    </citation>
    <scope>NUCLEOTIDE SEQUENCE [LARGE SCALE GENOMIC DNA]</scope>
    <source>
        <strain evidence="2">cv. Punajuju</strain>
        <tissue evidence="1">Leaves</tissue>
    </source>
</reference>
<evidence type="ECO:0000313" key="2">
    <source>
        <dbReference type="Proteomes" id="UP001055811"/>
    </source>
</evidence>
<keyword evidence="2" id="KW-1185">Reference proteome</keyword>